<protein>
    <submittedName>
        <fullName evidence="1">Uncharacterized protein</fullName>
    </submittedName>
</protein>
<reference evidence="2" key="1">
    <citation type="journal article" date="2023" name="bioRxiv">
        <title>Complete genome of the Medicago anthracnose fungus, Colletotrichum destructivum, reveals a mini-chromosome-like region within a core chromosome.</title>
        <authorList>
            <person name="Lapalu N."/>
            <person name="Simon A."/>
            <person name="Lu A."/>
            <person name="Plaumann P.-L."/>
            <person name="Amselem J."/>
            <person name="Pigne S."/>
            <person name="Auger A."/>
            <person name="Koch C."/>
            <person name="Dallery J.-F."/>
            <person name="O'Connell R.J."/>
        </authorList>
    </citation>
    <scope>NUCLEOTIDE SEQUENCE [LARGE SCALE GENOMIC DNA]</scope>
    <source>
        <strain evidence="2">CBS 520.97</strain>
    </source>
</reference>
<keyword evidence="2" id="KW-1185">Reference proteome</keyword>
<gene>
    <name evidence="1" type="ORF">CDEST_08729</name>
</gene>
<dbReference type="EMBL" id="CP137309">
    <property type="protein sequence ID" value="WQF83715.1"/>
    <property type="molecule type" value="Genomic_DNA"/>
</dbReference>
<evidence type="ECO:0000313" key="2">
    <source>
        <dbReference type="Proteomes" id="UP001322277"/>
    </source>
</evidence>
<proteinExistence type="predicted"/>
<organism evidence="1 2">
    <name type="scientific">Colletotrichum destructivum</name>
    <dbReference type="NCBI Taxonomy" id="34406"/>
    <lineage>
        <taxon>Eukaryota</taxon>
        <taxon>Fungi</taxon>
        <taxon>Dikarya</taxon>
        <taxon>Ascomycota</taxon>
        <taxon>Pezizomycotina</taxon>
        <taxon>Sordariomycetes</taxon>
        <taxon>Hypocreomycetidae</taxon>
        <taxon>Glomerellales</taxon>
        <taxon>Glomerellaceae</taxon>
        <taxon>Colletotrichum</taxon>
        <taxon>Colletotrichum destructivum species complex</taxon>
    </lineage>
</organism>
<accession>A0AAX4IL15</accession>
<dbReference type="GeneID" id="87945232"/>
<dbReference type="RefSeq" id="XP_062780939.1">
    <property type="nucleotide sequence ID" value="XM_062924888.1"/>
</dbReference>
<dbReference type="KEGG" id="cdet:87945232"/>
<dbReference type="AlphaFoldDB" id="A0AAX4IL15"/>
<sequence>MTNHILPSQLKGCFFPFTRVQLGLDQPSNLIARFPQFESAVLSDDDVTISPSDLLLLLDRPSPASITSSLAQLQSSSSPSSTPDYDEATLLHRAVHTPTALSSGEIDLLRRRFWPAHEYDGCQAAWAGALAKLESDTSEEHVVSTVARLRKVREKLAGEAEKAFEAAQLEWVRRLISSGTTSIMPRACWGYAIYYDPDALGADDDDFQVRVSASLQWARDVSSVAKNVQTGNWALHRMGWPAGAATDKHKRGLFERLRRDFQTVRGEALPEGILQNVFLVVDRDSVHSVLNGSKGGNVCDDMWVWAVDPEYHDDDDDDDKQGVQDTVQEQDEAAYPGYVRVRLQQLVNNFYVVRRPDEGNMVVPLETLWACAQKSYQRAFVSVREEDFQKWVPNRDVGSCLRQ</sequence>
<evidence type="ECO:0000313" key="1">
    <source>
        <dbReference type="EMBL" id="WQF83715.1"/>
    </source>
</evidence>
<dbReference type="Proteomes" id="UP001322277">
    <property type="component" value="Chromosome 5"/>
</dbReference>
<name>A0AAX4IL15_9PEZI</name>